<dbReference type="RefSeq" id="WP_191250559.1">
    <property type="nucleotide sequence ID" value="NZ_BNCI01000001.1"/>
</dbReference>
<dbReference type="GO" id="GO:0006847">
    <property type="term" value="P:plasma membrane acetate transport"/>
    <property type="evidence" value="ECO:0007669"/>
    <property type="project" value="TreeGrafter"/>
</dbReference>
<feature type="transmembrane region" description="Helical" evidence="13">
    <location>
        <begin position="94"/>
        <end position="117"/>
    </location>
</feature>
<feature type="transmembrane region" description="Helical" evidence="13">
    <location>
        <begin position="123"/>
        <end position="141"/>
    </location>
</feature>
<keyword evidence="8" id="KW-0915">Sodium</keyword>
<keyword evidence="4" id="KW-1003">Cell membrane</keyword>
<reference evidence="14" key="1">
    <citation type="journal article" date="2014" name="Int. J. Syst. Evol. Microbiol.">
        <title>Complete genome sequence of Corynebacterium casei LMG S-19264T (=DSM 44701T), isolated from a smear-ripened cheese.</title>
        <authorList>
            <consortium name="US DOE Joint Genome Institute (JGI-PGF)"/>
            <person name="Walter F."/>
            <person name="Albersmeier A."/>
            <person name="Kalinowski J."/>
            <person name="Ruckert C."/>
        </authorList>
    </citation>
    <scope>NUCLEOTIDE SEQUENCE</scope>
    <source>
        <strain evidence="14">KCTC 42590</strain>
    </source>
</reference>
<evidence type="ECO:0000256" key="9">
    <source>
        <dbReference type="ARBA" id="ARBA00023065"/>
    </source>
</evidence>
<feature type="transmembrane region" description="Helical" evidence="13">
    <location>
        <begin position="375"/>
        <end position="404"/>
    </location>
</feature>
<comment type="caution">
    <text evidence="14">The sequence shown here is derived from an EMBL/GenBank/DDBJ whole genome shotgun (WGS) entry which is preliminary data.</text>
</comment>
<feature type="transmembrane region" description="Helical" evidence="13">
    <location>
        <begin position="12"/>
        <end position="33"/>
    </location>
</feature>
<evidence type="ECO:0000256" key="1">
    <source>
        <dbReference type="ARBA" id="ARBA00004651"/>
    </source>
</evidence>
<sequence>MNKLQSVYARGTSVYALGLGLVFALLISAFGSLPALADGIDTSAVEKQALNPIAIGTFLLFVVSTLAITWWAAKKVHSRSDFLVAGGGLKPWQNGMAIAGDFMSAATFLGITGALYFNGIDAYILGVGIMIGWPIILMVIAERFRNLGRYTFIDVVINRLEERPVRIMASCISLGIITFYLIAQMVGAGTLIQILFGLEYVWAVMIVGVLMVVYVAFGGMVATTWVQVIKATLLLLGGSYLAIAILVQTGFSFDTLVMKATDASPHGDGLLLPGHWFGRDPIAIATVALTMTFGVMGLPHILMRFFTVKDAADARKSVFYATSIMGYFYILILIIGLGSVFVLAGDPSILTDTGALKGGANMVAVHVSRALGGDIMYGFMAAVSFATILAVVAGLTLSGAATIAHDLYASVLAHKKIKEGTEVNVTRYSTISIGIISVLLGLAFEGQNVAVTAAIALAIGASVNFPIILLSLYWGGLTTRGTLWGGYIGLIVCILLILISPGVMVAVLGYSEAIFPYTYPTIIAMPVTFAVIILVSKFDRSDRARKDRNGFAHQSLISELGNEVEGASGH</sequence>
<dbReference type="GO" id="GO:0006814">
    <property type="term" value="P:sodium ion transport"/>
    <property type="evidence" value="ECO:0007669"/>
    <property type="project" value="UniProtKB-KW"/>
</dbReference>
<dbReference type="GO" id="GO:0015293">
    <property type="term" value="F:symporter activity"/>
    <property type="evidence" value="ECO:0007669"/>
    <property type="project" value="UniProtKB-KW"/>
</dbReference>
<feature type="transmembrane region" description="Helical" evidence="13">
    <location>
        <begin position="450"/>
        <end position="475"/>
    </location>
</feature>
<evidence type="ECO:0000313" key="15">
    <source>
        <dbReference type="Proteomes" id="UP000630923"/>
    </source>
</evidence>
<dbReference type="GO" id="GO:0005886">
    <property type="term" value="C:plasma membrane"/>
    <property type="evidence" value="ECO:0007669"/>
    <property type="project" value="UniProtKB-SubCell"/>
</dbReference>
<evidence type="ECO:0000256" key="11">
    <source>
        <dbReference type="ARBA" id="ARBA00023201"/>
    </source>
</evidence>
<dbReference type="InterPro" id="IPR038377">
    <property type="entry name" value="Na/Glc_symporter_sf"/>
</dbReference>
<evidence type="ECO:0000256" key="12">
    <source>
        <dbReference type="RuleBase" id="RU362091"/>
    </source>
</evidence>
<keyword evidence="15" id="KW-1185">Reference proteome</keyword>
<dbReference type="InterPro" id="IPR050277">
    <property type="entry name" value="Sodium:Solute_Symporter"/>
</dbReference>
<dbReference type="Pfam" id="PF00474">
    <property type="entry name" value="SSF"/>
    <property type="match status" value="1"/>
</dbReference>
<feature type="transmembrane region" description="Helical" evidence="13">
    <location>
        <begin position="53"/>
        <end position="73"/>
    </location>
</feature>
<dbReference type="EMBL" id="BNCI01000001">
    <property type="protein sequence ID" value="GHF18024.1"/>
    <property type="molecule type" value="Genomic_DNA"/>
</dbReference>
<evidence type="ECO:0000256" key="3">
    <source>
        <dbReference type="ARBA" id="ARBA00022448"/>
    </source>
</evidence>
<feature type="transmembrane region" description="Helical" evidence="13">
    <location>
        <begin position="425"/>
        <end position="444"/>
    </location>
</feature>
<feature type="transmembrane region" description="Helical" evidence="13">
    <location>
        <begin position="282"/>
        <end position="306"/>
    </location>
</feature>
<keyword evidence="10 13" id="KW-0472">Membrane</keyword>
<evidence type="ECO:0000256" key="8">
    <source>
        <dbReference type="ARBA" id="ARBA00023053"/>
    </source>
</evidence>
<dbReference type="GO" id="GO:0015123">
    <property type="term" value="F:acetate transmembrane transporter activity"/>
    <property type="evidence" value="ECO:0007669"/>
    <property type="project" value="TreeGrafter"/>
</dbReference>
<organism evidence="14 15">
    <name type="scientific">Kordiimonas sediminis</name>
    <dbReference type="NCBI Taxonomy" id="1735581"/>
    <lineage>
        <taxon>Bacteria</taxon>
        <taxon>Pseudomonadati</taxon>
        <taxon>Pseudomonadota</taxon>
        <taxon>Alphaproteobacteria</taxon>
        <taxon>Kordiimonadales</taxon>
        <taxon>Kordiimonadaceae</taxon>
        <taxon>Kordiimonas</taxon>
    </lineage>
</organism>
<evidence type="ECO:0000256" key="4">
    <source>
        <dbReference type="ARBA" id="ARBA00022475"/>
    </source>
</evidence>
<dbReference type="PROSITE" id="PS50283">
    <property type="entry name" value="NA_SOLUT_SYMP_3"/>
    <property type="match status" value="1"/>
</dbReference>
<comment type="subcellular location">
    <subcellularLocation>
        <location evidence="1">Cell membrane</location>
        <topology evidence="1">Multi-pass membrane protein</topology>
    </subcellularLocation>
</comment>
<dbReference type="PANTHER" id="PTHR48086:SF6">
    <property type="entry name" value="CATION_ACETATE SYMPORTER ACTP"/>
    <property type="match status" value="1"/>
</dbReference>
<feature type="transmembrane region" description="Helical" evidence="13">
    <location>
        <begin position="202"/>
        <end position="226"/>
    </location>
</feature>
<protein>
    <submittedName>
        <fullName evidence="14">Cation/acetate symporter ActP</fullName>
    </submittedName>
</protein>
<dbReference type="Proteomes" id="UP000630923">
    <property type="component" value="Unassembled WGS sequence"/>
</dbReference>
<evidence type="ECO:0000256" key="13">
    <source>
        <dbReference type="SAM" id="Phobius"/>
    </source>
</evidence>
<feature type="transmembrane region" description="Helical" evidence="13">
    <location>
        <begin position="517"/>
        <end position="536"/>
    </location>
</feature>
<keyword evidence="9" id="KW-0406">Ion transport</keyword>
<evidence type="ECO:0000313" key="14">
    <source>
        <dbReference type="EMBL" id="GHF18024.1"/>
    </source>
</evidence>
<feature type="transmembrane region" description="Helical" evidence="13">
    <location>
        <begin position="487"/>
        <end position="511"/>
    </location>
</feature>
<keyword evidence="3" id="KW-0813">Transport</keyword>
<dbReference type="InterPro" id="IPR018212">
    <property type="entry name" value="Na/solute_symporter_CS"/>
</dbReference>
<dbReference type="Gene3D" id="1.20.1730.10">
    <property type="entry name" value="Sodium/glucose cotransporter"/>
    <property type="match status" value="1"/>
</dbReference>
<reference evidence="14" key="2">
    <citation type="submission" date="2020-09" db="EMBL/GenBank/DDBJ databases">
        <authorList>
            <person name="Sun Q."/>
            <person name="Kim S."/>
        </authorList>
    </citation>
    <scope>NUCLEOTIDE SEQUENCE</scope>
    <source>
        <strain evidence="14">KCTC 42590</strain>
    </source>
</reference>
<feature type="transmembrane region" description="Helical" evidence="13">
    <location>
        <begin position="233"/>
        <end position="251"/>
    </location>
</feature>
<evidence type="ECO:0000256" key="10">
    <source>
        <dbReference type="ARBA" id="ARBA00023136"/>
    </source>
</evidence>
<evidence type="ECO:0000256" key="6">
    <source>
        <dbReference type="ARBA" id="ARBA00022847"/>
    </source>
</evidence>
<proteinExistence type="inferred from homology"/>
<accession>A0A919AQ80</accession>
<keyword evidence="5 13" id="KW-0812">Transmembrane</keyword>
<evidence type="ECO:0000256" key="7">
    <source>
        <dbReference type="ARBA" id="ARBA00022989"/>
    </source>
</evidence>
<gene>
    <name evidence="14" type="primary">actP</name>
    <name evidence="14" type="ORF">GCM10017044_10660</name>
</gene>
<feature type="transmembrane region" description="Helical" evidence="13">
    <location>
        <begin position="167"/>
        <end position="196"/>
    </location>
</feature>
<keyword evidence="11" id="KW-0739">Sodium transport</keyword>
<feature type="transmembrane region" description="Helical" evidence="13">
    <location>
        <begin position="318"/>
        <end position="344"/>
    </location>
</feature>
<dbReference type="PANTHER" id="PTHR48086">
    <property type="entry name" value="SODIUM/PROLINE SYMPORTER-RELATED"/>
    <property type="match status" value="1"/>
</dbReference>
<keyword evidence="7 13" id="KW-1133">Transmembrane helix</keyword>
<name>A0A919AQ80_9PROT</name>
<evidence type="ECO:0000256" key="5">
    <source>
        <dbReference type="ARBA" id="ARBA00022692"/>
    </source>
</evidence>
<dbReference type="CDD" id="cd11480">
    <property type="entry name" value="SLC5sbd_u4"/>
    <property type="match status" value="1"/>
</dbReference>
<dbReference type="InterPro" id="IPR001734">
    <property type="entry name" value="Na/solute_symporter"/>
</dbReference>
<comment type="similarity">
    <text evidence="2 12">Belongs to the sodium:solute symporter (SSF) (TC 2.A.21) family.</text>
</comment>
<dbReference type="AlphaFoldDB" id="A0A919AQ80"/>
<evidence type="ECO:0000256" key="2">
    <source>
        <dbReference type="ARBA" id="ARBA00006434"/>
    </source>
</evidence>
<dbReference type="PROSITE" id="PS00456">
    <property type="entry name" value="NA_SOLUT_SYMP_1"/>
    <property type="match status" value="1"/>
</dbReference>
<keyword evidence="6" id="KW-0769">Symport</keyword>